<evidence type="ECO:0000313" key="2">
    <source>
        <dbReference type="EMBL" id="GIM72210.1"/>
    </source>
</evidence>
<evidence type="ECO:0000256" key="1">
    <source>
        <dbReference type="SAM" id="MobiDB-lite"/>
    </source>
</evidence>
<name>A0A919SGD0_9ACTN</name>
<dbReference type="AlphaFoldDB" id="A0A919SGD0"/>
<evidence type="ECO:0000313" key="3">
    <source>
        <dbReference type="Proteomes" id="UP000680865"/>
    </source>
</evidence>
<reference evidence="2" key="1">
    <citation type="submission" date="2021-03" db="EMBL/GenBank/DDBJ databases">
        <title>Whole genome shotgun sequence of Actinoplanes consettensis NBRC 14913.</title>
        <authorList>
            <person name="Komaki H."/>
            <person name="Tamura T."/>
        </authorList>
    </citation>
    <scope>NUCLEOTIDE SEQUENCE</scope>
    <source>
        <strain evidence="2">NBRC 14913</strain>
    </source>
</reference>
<gene>
    <name evidence="2" type="ORF">Aco04nite_29120</name>
</gene>
<proteinExistence type="predicted"/>
<sequence>MEALANMYAACPRSTGSPDASAASRHRSAPSHASAGNPKLRNTDDALEAASHSSRNAST</sequence>
<dbReference type="Proteomes" id="UP000680865">
    <property type="component" value="Unassembled WGS sequence"/>
</dbReference>
<accession>A0A919SGD0</accession>
<organism evidence="2 3">
    <name type="scientific">Winogradskya consettensis</name>
    <dbReference type="NCBI Taxonomy" id="113560"/>
    <lineage>
        <taxon>Bacteria</taxon>
        <taxon>Bacillati</taxon>
        <taxon>Actinomycetota</taxon>
        <taxon>Actinomycetes</taxon>
        <taxon>Micromonosporales</taxon>
        <taxon>Micromonosporaceae</taxon>
        <taxon>Winogradskya</taxon>
    </lineage>
</organism>
<protein>
    <submittedName>
        <fullName evidence="2">Uncharacterized protein</fullName>
    </submittedName>
</protein>
<comment type="caution">
    <text evidence="2">The sequence shown here is derived from an EMBL/GenBank/DDBJ whole genome shotgun (WGS) entry which is preliminary data.</text>
</comment>
<dbReference type="EMBL" id="BOQP01000012">
    <property type="protein sequence ID" value="GIM72210.1"/>
    <property type="molecule type" value="Genomic_DNA"/>
</dbReference>
<keyword evidence="3" id="KW-1185">Reference proteome</keyword>
<feature type="region of interest" description="Disordered" evidence="1">
    <location>
        <begin position="1"/>
        <end position="59"/>
    </location>
</feature>